<dbReference type="SUPFAM" id="SSF51695">
    <property type="entry name" value="PLC-like phosphodiesterases"/>
    <property type="match status" value="1"/>
</dbReference>
<dbReference type="PANTHER" id="PTHR23344">
    <property type="entry name" value="GLYCEROPHOSPHORYL DIESTER PHOSPHODIESTERASE"/>
    <property type="match status" value="1"/>
</dbReference>
<evidence type="ECO:0000256" key="11">
    <source>
        <dbReference type="SAM" id="Phobius"/>
    </source>
</evidence>
<evidence type="ECO:0000313" key="14">
    <source>
        <dbReference type="Proteomes" id="UP000770717"/>
    </source>
</evidence>
<evidence type="ECO:0000256" key="3">
    <source>
        <dbReference type="ARBA" id="ARBA00007277"/>
    </source>
</evidence>
<evidence type="ECO:0000256" key="6">
    <source>
        <dbReference type="ARBA" id="ARBA00022801"/>
    </source>
</evidence>
<dbReference type="OrthoDB" id="1058301at2759"/>
<keyword evidence="8 11" id="KW-0472">Membrane</keyword>
<gene>
    <name evidence="13" type="ORF">GDO78_016329</name>
</gene>
<feature type="transmembrane region" description="Helical" evidence="11">
    <location>
        <begin position="499"/>
        <end position="518"/>
    </location>
</feature>
<feature type="transmembrane region" description="Helical" evidence="11">
    <location>
        <begin position="152"/>
        <end position="177"/>
    </location>
</feature>
<dbReference type="Gene3D" id="3.20.20.190">
    <property type="entry name" value="Phosphatidylinositol (PI) phosphodiesterase"/>
    <property type="match status" value="1"/>
</dbReference>
<reference evidence="13" key="1">
    <citation type="thesis" date="2020" institute="ProQuest LLC" country="789 East Eisenhower Parkway, Ann Arbor, MI, USA">
        <title>Comparative Genomics and Chromosome Evolution.</title>
        <authorList>
            <person name="Mudd A.B."/>
        </authorList>
    </citation>
    <scope>NUCLEOTIDE SEQUENCE</scope>
    <source>
        <strain evidence="13">HN-11 Male</strain>
        <tissue evidence="13">Kidney and liver</tissue>
    </source>
</reference>
<comment type="subcellular location">
    <subcellularLocation>
        <location evidence="2">Cytoplasm</location>
    </subcellularLocation>
    <subcellularLocation>
        <location evidence="1">Endomembrane system</location>
        <topology evidence="1">Multi-pass membrane protein</topology>
    </subcellularLocation>
</comment>
<comment type="similarity">
    <text evidence="3">Belongs to the glycerophosphoryl diester phosphodiesterase family.</text>
</comment>
<feature type="transmembrane region" description="Helical" evidence="11">
    <location>
        <begin position="189"/>
        <end position="209"/>
    </location>
</feature>
<evidence type="ECO:0000256" key="7">
    <source>
        <dbReference type="ARBA" id="ARBA00022989"/>
    </source>
</evidence>
<keyword evidence="14" id="KW-1185">Reference proteome</keyword>
<dbReference type="PROSITE" id="PS51257">
    <property type="entry name" value="PROKAR_LIPOPROTEIN"/>
    <property type="match status" value="1"/>
</dbReference>
<dbReference type="GO" id="GO:0012505">
    <property type="term" value="C:endomembrane system"/>
    <property type="evidence" value="ECO:0007669"/>
    <property type="project" value="UniProtKB-SubCell"/>
</dbReference>
<dbReference type="PROSITE" id="PS51704">
    <property type="entry name" value="GP_PDE"/>
    <property type="match status" value="1"/>
</dbReference>
<evidence type="ECO:0000256" key="1">
    <source>
        <dbReference type="ARBA" id="ARBA00004127"/>
    </source>
</evidence>
<dbReference type="Proteomes" id="UP000770717">
    <property type="component" value="Unassembled WGS sequence"/>
</dbReference>
<evidence type="ECO:0000256" key="5">
    <source>
        <dbReference type="ARBA" id="ARBA00022692"/>
    </source>
</evidence>
<dbReference type="GO" id="GO:0005886">
    <property type="term" value="C:plasma membrane"/>
    <property type="evidence" value="ECO:0007669"/>
    <property type="project" value="TreeGrafter"/>
</dbReference>
<accession>A0A8J6JW21</accession>
<feature type="domain" description="GP-PDE" evidence="12">
    <location>
        <begin position="228"/>
        <end position="486"/>
    </location>
</feature>
<keyword evidence="5 11" id="KW-0812">Transmembrane</keyword>
<feature type="transmembrane region" description="Helical" evidence="11">
    <location>
        <begin position="86"/>
        <end position="114"/>
    </location>
</feature>
<dbReference type="PANTHER" id="PTHR23344:SF6">
    <property type="entry name" value="GLYCEROPHOSPHODIESTER PHOSPHODIESTERASE DOMAIN-CONTAINING PROTEIN 5"/>
    <property type="match status" value="1"/>
</dbReference>
<evidence type="ECO:0000259" key="12">
    <source>
        <dbReference type="PROSITE" id="PS51704"/>
    </source>
</evidence>
<dbReference type="GO" id="GO:0045666">
    <property type="term" value="P:positive regulation of neuron differentiation"/>
    <property type="evidence" value="ECO:0007669"/>
    <property type="project" value="TreeGrafter"/>
</dbReference>
<dbReference type="Pfam" id="PF03009">
    <property type="entry name" value="GDPD"/>
    <property type="match status" value="1"/>
</dbReference>
<keyword evidence="4" id="KW-0963">Cytoplasm</keyword>
<name>A0A8J6JW21_ELECQ</name>
<feature type="region of interest" description="Disordered" evidence="10">
    <location>
        <begin position="581"/>
        <end position="602"/>
    </location>
</feature>
<proteinExistence type="inferred from homology"/>
<dbReference type="EMBL" id="WNTK01000205">
    <property type="protein sequence ID" value="KAG9470917.1"/>
    <property type="molecule type" value="Genomic_DNA"/>
</dbReference>
<keyword evidence="9" id="KW-0325">Glycoprotein</keyword>
<comment type="caution">
    <text evidence="13">The sequence shown here is derived from an EMBL/GenBank/DDBJ whole genome shotgun (WGS) entry which is preliminary data.</text>
</comment>
<dbReference type="InterPro" id="IPR017946">
    <property type="entry name" value="PLC-like_Pdiesterase_TIM-brl"/>
</dbReference>
<organism evidence="13 14">
    <name type="scientific">Eleutherodactylus coqui</name>
    <name type="common">Puerto Rican coqui</name>
    <dbReference type="NCBI Taxonomy" id="57060"/>
    <lineage>
        <taxon>Eukaryota</taxon>
        <taxon>Metazoa</taxon>
        <taxon>Chordata</taxon>
        <taxon>Craniata</taxon>
        <taxon>Vertebrata</taxon>
        <taxon>Euteleostomi</taxon>
        <taxon>Amphibia</taxon>
        <taxon>Batrachia</taxon>
        <taxon>Anura</taxon>
        <taxon>Neobatrachia</taxon>
        <taxon>Hyloidea</taxon>
        <taxon>Eleutherodactylidae</taxon>
        <taxon>Eleutherodactylinae</taxon>
        <taxon>Eleutherodactylus</taxon>
        <taxon>Eleutherodactylus</taxon>
    </lineage>
</organism>
<evidence type="ECO:0000313" key="13">
    <source>
        <dbReference type="EMBL" id="KAG9470917.1"/>
    </source>
</evidence>
<evidence type="ECO:0000256" key="4">
    <source>
        <dbReference type="ARBA" id="ARBA00022490"/>
    </source>
</evidence>
<dbReference type="InterPro" id="IPR030395">
    <property type="entry name" value="GP_PDE_dom"/>
</dbReference>
<dbReference type="GO" id="GO:0008889">
    <property type="term" value="F:glycerophosphodiester phosphodiesterase activity"/>
    <property type="evidence" value="ECO:0007669"/>
    <property type="project" value="TreeGrafter"/>
</dbReference>
<keyword evidence="7 11" id="KW-1133">Transmembrane helix</keyword>
<sequence length="602" mass="69175">MVKHQPLQYYEPQLCLSCLTGIYGCRWKRYQRSHDDTTKWELLWFIILTFTFFLTLTWFYFWWEVHNDYNEFNWFLYNRTGEWSDWSIPILVSTAAGFTYITALLILALCHIAVGQQLNLHWLHKGFLVAILIATVVAMMSIEQMWDEEWEVLIISFQATAPFLHIGALAAITLLSWIIAGQFARSEKAIFQVCLILAYLAVVLALYLVPMTISSPCIMERDMLGPKPSIIGHRGAPMLAPENTLMSFKKALEQQTFGPQADVTVSYDGIPFIMYDDTLRRTTNIEQVFPELSSQLSAMFNWTDLEKLNAGEWFIRSDPFWTASSLSPEDSMEAENQSICKLTDLLDVVREKNASVLLRIHHLPDTHPQYENYINITVTTILQSGLPQEQVIWLSDHQRPFVRRLAPGFQQASSVKRDPKFLKDSDIAFISLRYTGVNKEDIRAYSSQNLTLNTYTVNEPWLFSVLWCAGAESVTSDASHILSKVPFPIWLLPPDEYSLIWITSDIISFTVIIGVFVLQKWRLGSIRTYNPEQIMLSAAVRRTSRDVRIMKEKLIFSEINSSMDTPEELSLCSESHYEGFSNNAITPNTDSNTHSSQRLEET</sequence>
<keyword evidence="6" id="KW-0378">Hydrolase</keyword>
<feature type="compositionally biased region" description="Polar residues" evidence="10">
    <location>
        <begin position="581"/>
        <end position="596"/>
    </location>
</feature>
<dbReference type="GO" id="GO:0005737">
    <property type="term" value="C:cytoplasm"/>
    <property type="evidence" value="ECO:0007669"/>
    <property type="project" value="UniProtKB-SubCell"/>
</dbReference>
<evidence type="ECO:0000256" key="8">
    <source>
        <dbReference type="ARBA" id="ARBA00023136"/>
    </source>
</evidence>
<evidence type="ECO:0000256" key="2">
    <source>
        <dbReference type="ARBA" id="ARBA00004496"/>
    </source>
</evidence>
<feature type="transmembrane region" description="Helical" evidence="11">
    <location>
        <begin position="126"/>
        <end position="146"/>
    </location>
</feature>
<evidence type="ECO:0000256" key="9">
    <source>
        <dbReference type="ARBA" id="ARBA00023180"/>
    </source>
</evidence>
<evidence type="ECO:0000256" key="10">
    <source>
        <dbReference type="SAM" id="MobiDB-lite"/>
    </source>
</evidence>
<feature type="transmembrane region" description="Helical" evidence="11">
    <location>
        <begin position="42"/>
        <end position="63"/>
    </location>
</feature>
<dbReference type="AlphaFoldDB" id="A0A8J6JW21"/>
<dbReference type="GO" id="GO:0006629">
    <property type="term" value="P:lipid metabolic process"/>
    <property type="evidence" value="ECO:0007669"/>
    <property type="project" value="InterPro"/>
</dbReference>
<protein>
    <recommendedName>
        <fullName evidence="12">GP-PDE domain-containing protein</fullName>
    </recommendedName>
</protein>
<dbReference type="FunFam" id="3.20.20.190:FF:000028">
    <property type="entry name" value="Glycerophosphodiester phosphodiesterase domain-containing protein 5"/>
    <property type="match status" value="1"/>
</dbReference>